<dbReference type="SUPFAM" id="SSF55129">
    <property type="entry name" value="Ribosomal protein L30p/L7e"/>
    <property type="match status" value="1"/>
</dbReference>
<reference evidence="9" key="1">
    <citation type="journal article" date="2012" name="Insect Biochem. Mol. Biol.">
        <title>Transcriptome and full-length cDNA resources for the mountain pine beetle, Dendroctonus ponderosae Hopkins, a major insect pest of pine forests.</title>
        <authorList>
            <person name="Keeling C.I."/>
            <person name="Henderson H."/>
            <person name="Li M."/>
            <person name="Yuen M."/>
            <person name="Clark E.L."/>
            <person name="Fraser J.D."/>
            <person name="Huber D.P."/>
            <person name="Liao N.Y."/>
            <person name="Roderick Docking T."/>
            <person name="Birol I."/>
            <person name="Chan S.K."/>
            <person name="Taylor G.A."/>
            <person name="Palmquist D."/>
            <person name="Jones S.J."/>
            <person name="Bohlmann J."/>
        </authorList>
    </citation>
    <scope>NUCLEOTIDE SEQUENCE</scope>
    <source>
        <tissue evidence="9">Midgut and adhering fatbody of emerged adults of both sexes after feeding on lodgepole pine for up to 64 h</tissue>
    </source>
</reference>
<name>J3JXH4_DENPD</name>
<comment type="function">
    <text evidence="6">Binds to G-rich structures in 28S rRNA and in mRNAs. Plays a regulatory role in the translation apparatus; inhibits cell-free translation of mRNAs.</text>
</comment>
<evidence type="ECO:0000313" key="9">
    <source>
        <dbReference type="EMBL" id="AEE62905.1"/>
    </source>
</evidence>
<dbReference type="FunFam" id="3.30.1390.20:FF:000003">
    <property type="entry name" value="60S ribosomal protein L7"/>
    <property type="match status" value="1"/>
</dbReference>
<dbReference type="InterPro" id="IPR036919">
    <property type="entry name" value="Ribo_uL30_ferredoxin-like_sf"/>
</dbReference>
<sequence>MAPTVEKKIKTVKGLPAVPESVLRHRKRRAASRAKRVQSDIKKKSDQIKKRKEIFKRAEQYVKEYRLKERDEIRLVRQAKNKGNFYVPADAKLAFVIRIKGINKVAPKVRKVLQLFRLLQINNGVFVKLNKATINMLRICEPYIAWGYPNLKSVRELIYKRGFAKVNGQRIPISSNQIVEDRLGKAGLICVPDLIHEIFTVGPNFKYASNFLWPFKLNTPTGGWRKKANHYVEGGDFGNREDKINELLRKMV</sequence>
<dbReference type="Gene3D" id="3.30.1390.20">
    <property type="entry name" value="Ribosomal protein L30, ferredoxin-like fold domain"/>
    <property type="match status" value="1"/>
</dbReference>
<dbReference type="Pfam" id="PF00327">
    <property type="entry name" value="Ribosomal_L30"/>
    <property type="match status" value="1"/>
</dbReference>
<evidence type="ECO:0000256" key="1">
    <source>
        <dbReference type="ARBA" id="ARBA00007594"/>
    </source>
</evidence>
<dbReference type="GO" id="GO:0003735">
    <property type="term" value="F:structural constituent of ribosome"/>
    <property type="evidence" value="ECO:0007669"/>
    <property type="project" value="TreeGrafter"/>
</dbReference>
<evidence type="ECO:0000256" key="6">
    <source>
        <dbReference type="ARBA" id="ARBA00055388"/>
    </source>
</evidence>
<dbReference type="EMBL" id="BT127943">
    <property type="protein sequence ID" value="AEE62905.1"/>
    <property type="molecule type" value="mRNA"/>
</dbReference>
<dbReference type="AlphaFoldDB" id="J3JXH4"/>
<dbReference type="OrthoDB" id="28644at2759"/>
<dbReference type="FunFam" id="3.30.1390.20:FF:000002">
    <property type="entry name" value="60S ribosomal protein L7"/>
    <property type="match status" value="1"/>
</dbReference>
<keyword evidence="2" id="KW-0689">Ribosomal protein</keyword>
<dbReference type="CDD" id="cd01657">
    <property type="entry name" value="Ribosomal_L7_archeal_euk"/>
    <property type="match status" value="1"/>
</dbReference>
<keyword evidence="3" id="KW-0687">Ribonucleoprotein</keyword>
<evidence type="ECO:0000256" key="2">
    <source>
        <dbReference type="ARBA" id="ARBA00022980"/>
    </source>
</evidence>
<dbReference type="InterPro" id="IPR035808">
    <property type="entry name" value="Ribosomal_uL30_euk_arc"/>
</dbReference>
<dbReference type="InterPro" id="IPR039699">
    <property type="entry name" value="Ribosomal_uL30"/>
</dbReference>
<dbReference type="PANTHER" id="PTHR11524">
    <property type="entry name" value="60S RIBOSOMAL PROTEIN L7"/>
    <property type="match status" value="1"/>
</dbReference>
<evidence type="ECO:0000259" key="7">
    <source>
        <dbReference type="Pfam" id="PF00327"/>
    </source>
</evidence>
<comment type="similarity">
    <text evidence="1">Belongs to the universal ribosomal protein uL30 family.</text>
</comment>
<dbReference type="InterPro" id="IPR005998">
    <property type="entry name" value="Ribosomal_uL30_euk"/>
</dbReference>
<dbReference type="InterPro" id="IPR012988">
    <property type="entry name" value="Ribosomal_uL30_N_euk"/>
</dbReference>
<dbReference type="InterPro" id="IPR016082">
    <property type="entry name" value="Ribosomal_uL30_ferredoxin-like"/>
</dbReference>
<dbReference type="HOGENOM" id="CLU_055156_0_2_1"/>
<evidence type="ECO:0000256" key="5">
    <source>
        <dbReference type="ARBA" id="ARBA00041271"/>
    </source>
</evidence>
<dbReference type="NCBIfam" id="TIGR01310">
    <property type="entry name" value="uL30_euk"/>
    <property type="match status" value="1"/>
</dbReference>
<evidence type="ECO:0000256" key="3">
    <source>
        <dbReference type="ARBA" id="ARBA00023274"/>
    </source>
</evidence>
<feature type="domain" description="Large ribosomal subunit protein uL30 N-terminal eukaryotes" evidence="8">
    <location>
        <begin position="18"/>
        <end position="89"/>
    </location>
</feature>
<dbReference type="PANTHER" id="PTHR11524:SF16">
    <property type="entry name" value="LARGE RIBOSOMAL SUBUNIT PROTEIN UL30"/>
    <property type="match status" value="1"/>
</dbReference>
<dbReference type="Pfam" id="PF08079">
    <property type="entry name" value="Ribosomal_L30_N"/>
    <property type="match status" value="1"/>
</dbReference>
<protein>
    <recommendedName>
        <fullName evidence="4">Large ribosomal subunit protein uL30</fullName>
    </recommendedName>
    <alternativeName>
        <fullName evidence="5">60S ribosomal protein L7</fullName>
    </alternativeName>
</protein>
<evidence type="ECO:0000259" key="8">
    <source>
        <dbReference type="Pfam" id="PF08079"/>
    </source>
</evidence>
<dbReference type="GO" id="GO:0000463">
    <property type="term" value="P:maturation of LSU-rRNA from tricistronic rRNA transcript (SSU-rRNA, 5.8S rRNA, LSU-rRNA)"/>
    <property type="evidence" value="ECO:0007669"/>
    <property type="project" value="TreeGrafter"/>
</dbReference>
<evidence type="ECO:0000256" key="4">
    <source>
        <dbReference type="ARBA" id="ARBA00040575"/>
    </source>
</evidence>
<dbReference type="GO" id="GO:0003723">
    <property type="term" value="F:RNA binding"/>
    <property type="evidence" value="ECO:0007669"/>
    <property type="project" value="InterPro"/>
</dbReference>
<accession>J3JXH4</accession>
<proteinExistence type="evidence at transcript level"/>
<dbReference type="GO" id="GO:0022625">
    <property type="term" value="C:cytosolic large ribosomal subunit"/>
    <property type="evidence" value="ECO:0007669"/>
    <property type="project" value="TreeGrafter"/>
</dbReference>
<feature type="domain" description="Large ribosomal subunit protein uL30-like ferredoxin-like fold" evidence="7">
    <location>
        <begin position="94"/>
        <end position="144"/>
    </location>
</feature>
<organism evidence="9">
    <name type="scientific">Dendroctonus ponderosae</name>
    <name type="common">Mountain pine beetle</name>
    <dbReference type="NCBI Taxonomy" id="77166"/>
    <lineage>
        <taxon>Eukaryota</taxon>
        <taxon>Metazoa</taxon>
        <taxon>Ecdysozoa</taxon>
        <taxon>Arthropoda</taxon>
        <taxon>Hexapoda</taxon>
        <taxon>Insecta</taxon>
        <taxon>Pterygota</taxon>
        <taxon>Neoptera</taxon>
        <taxon>Endopterygota</taxon>
        <taxon>Coleoptera</taxon>
        <taxon>Polyphaga</taxon>
        <taxon>Cucujiformia</taxon>
        <taxon>Curculionidae</taxon>
        <taxon>Scolytinae</taxon>
        <taxon>Dendroctonus</taxon>
    </lineage>
</organism>